<organism evidence="2 3">
    <name type="scientific">Rhodococcus zopfii</name>
    <dbReference type="NCBI Taxonomy" id="43772"/>
    <lineage>
        <taxon>Bacteria</taxon>
        <taxon>Bacillati</taxon>
        <taxon>Actinomycetota</taxon>
        <taxon>Actinomycetes</taxon>
        <taxon>Mycobacteriales</taxon>
        <taxon>Nocardiaceae</taxon>
        <taxon>Rhodococcus</taxon>
    </lineage>
</organism>
<feature type="region of interest" description="Disordered" evidence="1">
    <location>
        <begin position="1"/>
        <end position="40"/>
    </location>
</feature>
<feature type="compositionally biased region" description="Basic and acidic residues" evidence="1">
    <location>
        <begin position="30"/>
        <end position="40"/>
    </location>
</feature>
<comment type="caution">
    <text evidence="2">The sequence shown here is derived from an EMBL/GenBank/DDBJ whole genome shotgun (WGS) entry which is preliminary data.</text>
</comment>
<gene>
    <name evidence="2" type="ORF">F8M49_20965</name>
</gene>
<keyword evidence="3" id="KW-1185">Reference proteome</keyword>
<evidence type="ECO:0000313" key="3">
    <source>
        <dbReference type="Proteomes" id="UP001275440"/>
    </source>
</evidence>
<feature type="compositionally biased region" description="Polar residues" evidence="1">
    <location>
        <begin position="10"/>
        <end position="22"/>
    </location>
</feature>
<sequence length="122" mass="12747">MAARRPAAPSNSPKFFSASDGSQEGEDVEEVARGVTEDGEDRLVPKDRVLDAADLVEQLVERLITPLSARHEVVEHLLSAEADAVHALDHRVALFGDAAAEFAESIGGHVGVPGAGIGGLLD</sequence>
<proteinExistence type="predicted"/>
<dbReference type="Proteomes" id="UP001275440">
    <property type="component" value="Unassembled WGS sequence"/>
</dbReference>
<reference evidence="2 3" key="1">
    <citation type="submission" date="2019-10" db="EMBL/GenBank/DDBJ databases">
        <title>Draft Genome Assembly of Rhodococcus zopfii DSM44189.</title>
        <authorList>
            <person name="Sutton J.M."/>
            <person name="Akob D.M."/>
            <person name="Bushman T.J."/>
        </authorList>
    </citation>
    <scope>NUCLEOTIDE SEQUENCE [LARGE SCALE GENOMIC DNA]</scope>
    <source>
        <strain evidence="2 3">DSM 44189</strain>
    </source>
</reference>
<evidence type="ECO:0000313" key="2">
    <source>
        <dbReference type="EMBL" id="MDV2477193.1"/>
    </source>
</evidence>
<protein>
    <submittedName>
        <fullName evidence="2">Uncharacterized protein</fullName>
    </submittedName>
</protein>
<accession>A0ABU3WT76</accession>
<dbReference type="EMBL" id="WBMO01000002">
    <property type="protein sequence ID" value="MDV2477193.1"/>
    <property type="molecule type" value="Genomic_DNA"/>
</dbReference>
<evidence type="ECO:0000256" key="1">
    <source>
        <dbReference type="SAM" id="MobiDB-lite"/>
    </source>
</evidence>
<name>A0ABU3WT76_9NOCA</name>